<evidence type="ECO:0000313" key="2">
    <source>
        <dbReference type="Proteomes" id="UP000297385"/>
    </source>
</evidence>
<reference evidence="1 2" key="1">
    <citation type="submission" date="2019-03" db="EMBL/GenBank/DDBJ databases">
        <title>Complete Genome Sequence of Paraburkholderia dipogonis ICMP 19430T, a Nitrogen-fixing Symbiont of the South African Invasive Legume Dipogon lignosus in New Zealand.</title>
        <authorList>
            <person name="De Meyer S.E."/>
        </authorList>
    </citation>
    <scope>NUCLEOTIDE SEQUENCE [LARGE SCALE GENOMIC DNA]</scope>
    <source>
        <strain evidence="1 2">ICMP 19430</strain>
    </source>
</reference>
<gene>
    <name evidence="1" type="ORF">E2553_08940</name>
</gene>
<protein>
    <submittedName>
        <fullName evidence="1">PAAR domain-containing protein</fullName>
    </submittedName>
</protein>
<dbReference type="GeneID" id="97306267"/>
<name>A0A4Y8N5T8_9BURK</name>
<dbReference type="Pfam" id="PF05488">
    <property type="entry name" value="PAAR_motif"/>
    <property type="match status" value="1"/>
</dbReference>
<proteinExistence type="predicted"/>
<organism evidence="1 2">
    <name type="scientific">Paraburkholderia dipogonis</name>
    <dbReference type="NCBI Taxonomy" id="1211383"/>
    <lineage>
        <taxon>Bacteria</taxon>
        <taxon>Pseudomonadati</taxon>
        <taxon>Pseudomonadota</taxon>
        <taxon>Betaproteobacteria</taxon>
        <taxon>Burkholderiales</taxon>
        <taxon>Burkholderiaceae</taxon>
        <taxon>Paraburkholderia</taxon>
    </lineage>
</organism>
<evidence type="ECO:0000313" key="1">
    <source>
        <dbReference type="EMBL" id="TFE45130.1"/>
    </source>
</evidence>
<comment type="caution">
    <text evidence="1">The sequence shown here is derived from an EMBL/GenBank/DDBJ whole genome shotgun (WGS) entry which is preliminary data.</text>
</comment>
<dbReference type="Proteomes" id="UP000297385">
    <property type="component" value="Unassembled WGS sequence"/>
</dbReference>
<sequence length="57" mass="6006">MARQVIVMGDTTTHGGKVITGSQVDVIDGKAIARTGDLVACLEHGVKLKLPDSQDMQ</sequence>
<dbReference type="EMBL" id="SNVI01000001">
    <property type="protein sequence ID" value="TFE45130.1"/>
    <property type="molecule type" value="Genomic_DNA"/>
</dbReference>
<dbReference type="AlphaFoldDB" id="A0A4Y8N5T8"/>
<dbReference type="RefSeq" id="WP_134456892.1">
    <property type="nucleotide sequence ID" value="NZ_JBHMFL010000123.1"/>
</dbReference>
<dbReference type="InterPro" id="IPR008727">
    <property type="entry name" value="PAAR_motif"/>
</dbReference>
<dbReference type="CDD" id="cd14744">
    <property type="entry name" value="PAAR_CT_2"/>
    <property type="match status" value="1"/>
</dbReference>
<accession>A0A4Y8N5T8</accession>